<organism evidence="14 15">
    <name type="scientific">Aerophobetes bacterium</name>
    <dbReference type="NCBI Taxonomy" id="2030807"/>
    <lineage>
        <taxon>Bacteria</taxon>
        <taxon>Candidatus Aerophobota</taxon>
    </lineage>
</organism>
<comment type="caution">
    <text evidence="14">The sequence shown here is derived from an EMBL/GenBank/DDBJ whole genome shotgun (WGS) entry which is preliminary data.</text>
</comment>
<evidence type="ECO:0000256" key="3">
    <source>
        <dbReference type="ARBA" id="ARBA00022555"/>
    </source>
</evidence>
<keyword evidence="11" id="KW-0129">CBS domain</keyword>
<reference evidence="14 15" key="1">
    <citation type="submission" date="2018-06" db="EMBL/GenBank/DDBJ databases">
        <title>Extensive metabolic versatility and redundancy in microbially diverse, dynamic hydrothermal sediments.</title>
        <authorList>
            <person name="Dombrowski N."/>
            <person name="Teske A."/>
            <person name="Baker B.J."/>
        </authorList>
    </citation>
    <scope>NUCLEOTIDE SEQUENCE [LARGE SCALE GENOMIC DNA]</scope>
    <source>
        <strain evidence="14">B47_G16</strain>
    </source>
</reference>
<dbReference type="InterPro" id="IPR052390">
    <property type="entry name" value="tRNA_nt/polyA_polymerase"/>
</dbReference>
<protein>
    <recommendedName>
        <fullName evidence="13">CBS domain-containing protein</fullName>
    </recommendedName>
</protein>
<comment type="cofactor">
    <cofactor evidence="1">
        <name>Mg(2+)</name>
        <dbReference type="ChEBI" id="CHEBI:18420"/>
    </cofactor>
</comment>
<gene>
    <name evidence="14" type="ORF">DRJ00_03295</name>
</gene>
<feature type="domain" description="CBS" evidence="13">
    <location>
        <begin position="376"/>
        <end position="431"/>
    </location>
</feature>
<dbReference type="InterPro" id="IPR000644">
    <property type="entry name" value="CBS_dom"/>
</dbReference>
<evidence type="ECO:0000256" key="8">
    <source>
        <dbReference type="ARBA" id="ARBA00022741"/>
    </source>
</evidence>
<dbReference type="GO" id="GO:0008033">
    <property type="term" value="P:tRNA processing"/>
    <property type="evidence" value="ECO:0007669"/>
    <property type="project" value="UniProtKB-KW"/>
</dbReference>
<evidence type="ECO:0000256" key="4">
    <source>
        <dbReference type="ARBA" id="ARBA00022679"/>
    </source>
</evidence>
<name>A0A497E4H3_UNCAE</name>
<keyword evidence="6" id="KW-0548">Nucleotidyltransferase</keyword>
<dbReference type="Gene3D" id="1.10.3090.10">
    <property type="entry name" value="cca-adding enzyme, domain 2"/>
    <property type="match status" value="1"/>
</dbReference>
<dbReference type="InterPro" id="IPR043519">
    <property type="entry name" value="NT_sf"/>
</dbReference>
<keyword evidence="5" id="KW-0819">tRNA processing</keyword>
<proteinExistence type="inferred from homology"/>
<dbReference type="GO" id="GO:0000049">
    <property type="term" value="F:tRNA binding"/>
    <property type="evidence" value="ECO:0007669"/>
    <property type="project" value="UniProtKB-KW"/>
</dbReference>
<dbReference type="InterPro" id="IPR038763">
    <property type="entry name" value="DHH_sf"/>
</dbReference>
<keyword evidence="8" id="KW-0547">Nucleotide-binding</keyword>
<dbReference type="Gene3D" id="3.10.310.30">
    <property type="match status" value="1"/>
</dbReference>
<evidence type="ECO:0000256" key="1">
    <source>
        <dbReference type="ARBA" id="ARBA00001946"/>
    </source>
</evidence>
<dbReference type="GO" id="GO:0000166">
    <property type="term" value="F:nucleotide binding"/>
    <property type="evidence" value="ECO:0007669"/>
    <property type="project" value="UniProtKB-KW"/>
</dbReference>
<feature type="domain" description="CBS" evidence="13">
    <location>
        <begin position="314"/>
        <end position="370"/>
    </location>
</feature>
<evidence type="ECO:0000256" key="9">
    <source>
        <dbReference type="ARBA" id="ARBA00022842"/>
    </source>
</evidence>
<evidence type="ECO:0000256" key="11">
    <source>
        <dbReference type="PROSITE-ProRule" id="PRU00703"/>
    </source>
</evidence>
<evidence type="ECO:0000256" key="7">
    <source>
        <dbReference type="ARBA" id="ARBA00022723"/>
    </source>
</evidence>
<dbReference type="InterPro" id="IPR032828">
    <property type="entry name" value="PolyA_RNA-bd"/>
</dbReference>
<dbReference type="Gene3D" id="3.10.580.10">
    <property type="entry name" value="CBS-domain"/>
    <property type="match status" value="2"/>
</dbReference>
<comment type="similarity">
    <text evidence="2 12">Belongs to the tRNA nucleotidyltransferase/poly(A) polymerase family.</text>
</comment>
<keyword evidence="3" id="KW-0820">tRNA-binding</keyword>
<evidence type="ECO:0000256" key="12">
    <source>
        <dbReference type="RuleBase" id="RU003953"/>
    </source>
</evidence>
<evidence type="ECO:0000256" key="2">
    <source>
        <dbReference type="ARBA" id="ARBA00007265"/>
    </source>
</evidence>
<dbReference type="CDD" id="cd05398">
    <property type="entry name" value="NT_ClassII-CCAase"/>
    <property type="match status" value="1"/>
</dbReference>
<dbReference type="PANTHER" id="PTHR47788:SF1">
    <property type="entry name" value="A-ADDING TRNA NUCLEOTIDYLTRANSFERASE"/>
    <property type="match status" value="1"/>
</dbReference>
<dbReference type="Proteomes" id="UP000279422">
    <property type="component" value="Unassembled WGS sequence"/>
</dbReference>
<dbReference type="Gene3D" id="3.90.1640.10">
    <property type="entry name" value="inorganic pyrophosphatase (n-terminal core)"/>
    <property type="match status" value="1"/>
</dbReference>
<dbReference type="AlphaFoldDB" id="A0A497E4H3"/>
<dbReference type="GO" id="GO:0016779">
    <property type="term" value="F:nucleotidyltransferase activity"/>
    <property type="evidence" value="ECO:0007669"/>
    <property type="project" value="UniProtKB-KW"/>
</dbReference>
<evidence type="ECO:0000313" key="14">
    <source>
        <dbReference type="EMBL" id="RLE09789.1"/>
    </source>
</evidence>
<keyword evidence="9" id="KW-0460">Magnesium</keyword>
<dbReference type="Pfam" id="PF12627">
    <property type="entry name" value="PolyA_pol_RNAbd"/>
    <property type="match status" value="1"/>
</dbReference>
<dbReference type="Pfam" id="PF01743">
    <property type="entry name" value="PolyA_pol"/>
    <property type="match status" value="1"/>
</dbReference>
<dbReference type="SUPFAM" id="SSF64182">
    <property type="entry name" value="DHH phosphoesterases"/>
    <property type="match status" value="1"/>
</dbReference>
<dbReference type="PROSITE" id="PS51371">
    <property type="entry name" value="CBS"/>
    <property type="match status" value="2"/>
</dbReference>
<dbReference type="InterPro" id="IPR002646">
    <property type="entry name" value="PolA_pol_head_dom"/>
</dbReference>
<evidence type="ECO:0000256" key="5">
    <source>
        <dbReference type="ARBA" id="ARBA00022694"/>
    </source>
</evidence>
<dbReference type="SUPFAM" id="SSF81891">
    <property type="entry name" value="Poly A polymerase C-terminal region-like"/>
    <property type="match status" value="1"/>
</dbReference>
<dbReference type="SMART" id="SM00116">
    <property type="entry name" value="CBS"/>
    <property type="match status" value="2"/>
</dbReference>
<sequence length="868" mass="99042">MQIITTHIGTDFDALASMVAARKLYPGASICFPGSLSREVKLFMHLYGKLVPNVKVEEIDLDKVTRLIIVDTRWIDRIGVFGELVGRKSVEIHIYDHHPSHCGDIEGDGGICKEVGANISILTKLIKERNIFISPAEASLFTLGIYEDTGSLRFSSTTPLDLEMASFLLSKGASLELVSSFLNRGLTEKQTFVLNDFLRKAKTRTINGIEVVMVVTEVEEFVGGLSLPLHKFIDLKNIRLIFALIKTKDRVYMIARSRVPSVNVAEILSAFGGGGHNFAASALIKGRDVEEIEQELYQILKKRLKPSLMVREVMSRPVITVSPHTSIKEAKEILQRYLIEVLPVVEKGKVVGIVPRERIERLAVQNSSKITLKSYLSPKFVAISPDVSIRRAQEVMMEEEVGRLFVMEDDRILGVLTGSDLLEAFHRGKEKGAGEKLVSLEQLLKERVPARIRHLMRQAGKVAHQMGYRAFIVGGFVRDLLLGIENLDIDLVIEGEGIPFALQFARRIGAKVVTHREFGTATLTLSDGFKLDIATSRKEFYPEPAALPQVKPASLREDLLRRDFTLNAMAIDLGPSNFGKLIDFFGGQNDLIEGKVRVLHEKSFIDDPTRVFRAVRFEQRYGFLIEEETERLIREVLEKRIFHRLTRERIKEELIQILEEDKPEKAIRRMQDLGVLEAIYPGMRLTPEGEKVLDRLVDVFAWVEILSEERPRKWLTRLLVLLEPLSEDKVKDFCQSYRFTREERSCIIEAKSKVKGLVEKLRSPEYLAPSFIYYLLEPLPQELLLLAMAKTEEKLVKKRIFFYLSRLKDVRIEVDGQDLKRMGYRPSPKFRQILNEVKKARLDGKVRTKEEEISYIREKFPDEAKEDK</sequence>
<keyword evidence="4 12" id="KW-0808">Transferase</keyword>
<dbReference type="Pfam" id="PF00571">
    <property type="entry name" value="CBS"/>
    <property type="match status" value="2"/>
</dbReference>
<keyword evidence="7" id="KW-0479">Metal-binding</keyword>
<dbReference type="Gene3D" id="3.30.460.10">
    <property type="entry name" value="Beta Polymerase, domain 2"/>
    <property type="match status" value="1"/>
</dbReference>
<dbReference type="SUPFAM" id="SSF54631">
    <property type="entry name" value="CBS-domain pair"/>
    <property type="match status" value="1"/>
</dbReference>
<evidence type="ECO:0000256" key="6">
    <source>
        <dbReference type="ARBA" id="ARBA00022695"/>
    </source>
</evidence>
<keyword evidence="10 12" id="KW-0694">RNA-binding</keyword>
<accession>A0A497E4H3</accession>
<evidence type="ECO:0000256" key="10">
    <source>
        <dbReference type="ARBA" id="ARBA00022884"/>
    </source>
</evidence>
<dbReference type="EMBL" id="QMPZ01000029">
    <property type="protein sequence ID" value="RLE09789.1"/>
    <property type="molecule type" value="Genomic_DNA"/>
</dbReference>
<evidence type="ECO:0000313" key="15">
    <source>
        <dbReference type="Proteomes" id="UP000279422"/>
    </source>
</evidence>
<dbReference type="PANTHER" id="PTHR47788">
    <property type="entry name" value="POLYA POLYMERASE"/>
    <property type="match status" value="1"/>
</dbReference>
<dbReference type="SUPFAM" id="SSF81301">
    <property type="entry name" value="Nucleotidyltransferase"/>
    <property type="match status" value="1"/>
</dbReference>
<dbReference type="GO" id="GO:0046872">
    <property type="term" value="F:metal ion binding"/>
    <property type="evidence" value="ECO:0007669"/>
    <property type="project" value="UniProtKB-KW"/>
</dbReference>
<evidence type="ECO:0000259" key="13">
    <source>
        <dbReference type="PROSITE" id="PS51371"/>
    </source>
</evidence>
<dbReference type="InterPro" id="IPR046342">
    <property type="entry name" value="CBS_dom_sf"/>
</dbReference>